<reference evidence="3 4" key="1">
    <citation type="submission" date="2020-10" db="EMBL/GenBank/DDBJ databases">
        <title>Genome sequencing of Massilia sp. LPB0304.</title>
        <authorList>
            <person name="Kim J."/>
        </authorList>
    </citation>
    <scope>NUCLEOTIDE SEQUENCE [LARGE SCALE GENOMIC DNA]</scope>
    <source>
        <strain evidence="3 4">LPB0304</strain>
    </source>
</reference>
<dbReference type="EMBL" id="CP062941">
    <property type="protein sequence ID" value="QOL49338.1"/>
    <property type="molecule type" value="Genomic_DNA"/>
</dbReference>
<name>A0A7L9U2Y1_9BURK</name>
<evidence type="ECO:0000259" key="2">
    <source>
        <dbReference type="PROSITE" id="PS51186"/>
    </source>
</evidence>
<dbReference type="KEGG" id="mlir:LPB04_20940"/>
<dbReference type="CDD" id="cd04301">
    <property type="entry name" value="NAT_SF"/>
    <property type="match status" value="1"/>
</dbReference>
<evidence type="ECO:0000256" key="1">
    <source>
        <dbReference type="ARBA" id="ARBA00022679"/>
    </source>
</evidence>
<feature type="domain" description="N-acetyltransferase" evidence="2">
    <location>
        <begin position="3"/>
        <end position="159"/>
    </location>
</feature>
<evidence type="ECO:0000313" key="4">
    <source>
        <dbReference type="Proteomes" id="UP000593875"/>
    </source>
</evidence>
<dbReference type="PANTHER" id="PTHR13947:SF37">
    <property type="entry name" value="LD18367P"/>
    <property type="match status" value="1"/>
</dbReference>
<dbReference type="RefSeq" id="WP_193686378.1">
    <property type="nucleotide sequence ID" value="NZ_CP062941.1"/>
</dbReference>
<dbReference type="InterPro" id="IPR016181">
    <property type="entry name" value="Acyl_CoA_acyltransferase"/>
</dbReference>
<dbReference type="GO" id="GO:0008080">
    <property type="term" value="F:N-acetyltransferase activity"/>
    <property type="evidence" value="ECO:0007669"/>
    <property type="project" value="InterPro"/>
</dbReference>
<gene>
    <name evidence="3" type="ORF">LPB04_20940</name>
</gene>
<dbReference type="PANTHER" id="PTHR13947">
    <property type="entry name" value="GNAT FAMILY N-ACETYLTRANSFERASE"/>
    <property type="match status" value="1"/>
</dbReference>
<dbReference type="Proteomes" id="UP000593875">
    <property type="component" value="Chromosome"/>
</dbReference>
<dbReference type="AlphaFoldDB" id="A0A7L9U2Y1"/>
<accession>A0A7L9U2Y1</accession>
<keyword evidence="4" id="KW-1185">Reference proteome</keyword>
<keyword evidence="1 3" id="KW-0808">Transferase</keyword>
<dbReference type="InterPro" id="IPR050769">
    <property type="entry name" value="NAT_camello-type"/>
</dbReference>
<dbReference type="PROSITE" id="PS51186">
    <property type="entry name" value="GNAT"/>
    <property type="match status" value="1"/>
</dbReference>
<dbReference type="Gene3D" id="3.40.630.30">
    <property type="match status" value="1"/>
</dbReference>
<sequence>MKVAVRRFAPADKDPVNAIARAAFAEYAAHYADWPSFIGGIGRMADLAGDGDLFVAERDGVIAGAVVHVGPGRPRSAIFPDDWSVIRMLVVAPDWRGHGIGRLLVAACLEAARDAGAPVVGLHTSPVMASALRMYTAIGFERDSDLPPIRSVPYGRYVLTAERLETALAILRAVA</sequence>
<dbReference type="Pfam" id="PF00583">
    <property type="entry name" value="Acetyltransf_1"/>
    <property type="match status" value="1"/>
</dbReference>
<protein>
    <submittedName>
        <fullName evidence="3">GNAT family N-acetyltransferase</fullName>
    </submittedName>
</protein>
<dbReference type="InterPro" id="IPR000182">
    <property type="entry name" value="GNAT_dom"/>
</dbReference>
<organism evidence="3 4">
    <name type="scientific">Massilia litorea</name>
    <dbReference type="NCBI Taxonomy" id="2769491"/>
    <lineage>
        <taxon>Bacteria</taxon>
        <taxon>Pseudomonadati</taxon>
        <taxon>Pseudomonadota</taxon>
        <taxon>Betaproteobacteria</taxon>
        <taxon>Burkholderiales</taxon>
        <taxon>Oxalobacteraceae</taxon>
        <taxon>Telluria group</taxon>
        <taxon>Massilia</taxon>
    </lineage>
</organism>
<proteinExistence type="predicted"/>
<evidence type="ECO:0000313" key="3">
    <source>
        <dbReference type="EMBL" id="QOL49338.1"/>
    </source>
</evidence>
<dbReference type="SUPFAM" id="SSF55729">
    <property type="entry name" value="Acyl-CoA N-acyltransferases (Nat)"/>
    <property type="match status" value="1"/>
</dbReference>